<keyword evidence="2" id="KW-1185">Reference proteome</keyword>
<organism evidence="1 2">
    <name type="scientific">Apolygus lucorum</name>
    <name type="common">Small green plant bug</name>
    <name type="synonym">Lygocoris lucorum</name>
    <dbReference type="NCBI Taxonomy" id="248454"/>
    <lineage>
        <taxon>Eukaryota</taxon>
        <taxon>Metazoa</taxon>
        <taxon>Ecdysozoa</taxon>
        <taxon>Arthropoda</taxon>
        <taxon>Hexapoda</taxon>
        <taxon>Insecta</taxon>
        <taxon>Pterygota</taxon>
        <taxon>Neoptera</taxon>
        <taxon>Paraneoptera</taxon>
        <taxon>Hemiptera</taxon>
        <taxon>Heteroptera</taxon>
        <taxon>Panheteroptera</taxon>
        <taxon>Cimicomorpha</taxon>
        <taxon>Miridae</taxon>
        <taxon>Mirini</taxon>
        <taxon>Apolygus</taxon>
    </lineage>
</organism>
<dbReference type="AlphaFoldDB" id="A0A8S9WLY9"/>
<accession>A0A8S9WLY9</accession>
<reference evidence="1" key="1">
    <citation type="journal article" date="2021" name="Mol. Ecol. Resour.">
        <title>Apolygus lucorum genome provides insights into omnivorousness and mesophyll feeding.</title>
        <authorList>
            <person name="Liu Y."/>
            <person name="Liu H."/>
            <person name="Wang H."/>
            <person name="Huang T."/>
            <person name="Liu B."/>
            <person name="Yang B."/>
            <person name="Yin L."/>
            <person name="Li B."/>
            <person name="Zhang Y."/>
            <person name="Zhang S."/>
            <person name="Jiang F."/>
            <person name="Zhang X."/>
            <person name="Ren Y."/>
            <person name="Wang B."/>
            <person name="Wang S."/>
            <person name="Lu Y."/>
            <person name="Wu K."/>
            <person name="Fan W."/>
            <person name="Wang G."/>
        </authorList>
    </citation>
    <scope>NUCLEOTIDE SEQUENCE</scope>
    <source>
        <strain evidence="1">12Hb</strain>
    </source>
</reference>
<comment type="caution">
    <text evidence="1">The sequence shown here is derived from an EMBL/GenBank/DDBJ whole genome shotgun (WGS) entry which is preliminary data.</text>
</comment>
<proteinExistence type="predicted"/>
<evidence type="ECO:0000313" key="1">
    <source>
        <dbReference type="EMBL" id="KAF6197817.1"/>
    </source>
</evidence>
<protein>
    <submittedName>
        <fullName evidence="1">Uncharacterized protein</fullName>
    </submittedName>
</protein>
<sequence length="100" mass="11103">MGSKDHMEAGLLNSAKLDQILAKLDKLDTLETKIDNVSASLNEEVKKIDSKLDAQGARIVMLERQVKEPSSMNQVEVSRSMLLTLTLSTFRLTLENRNSG</sequence>
<dbReference type="EMBL" id="WIXP02000017">
    <property type="protein sequence ID" value="KAF6197817.1"/>
    <property type="molecule type" value="Genomic_DNA"/>
</dbReference>
<evidence type="ECO:0000313" key="2">
    <source>
        <dbReference type="Proteomes" id="UP000466442"/>
    </source>
</evidence>
<gene>
    <name evidence="1" type="ORF">GE061_008784</name>
</gene>
<name>A0A8S9WLY9_APOLU</name>
<dbReference type="Proteomes" id="UP000466442">
    <property type="component" value="Unassembled WGS sequence"/>
</dbReference>